<dbReference type="PROSITE" id="PS51161">
    <property type="entry name" value="ATP_CONE"/>
    <property type="match status" value="1"/>
</dbReference>
<dbReference type="CDD" id="cd01675">
    <property type="entry name" value="RNR_III"/>
    <property type="match status" value="1"/>
</dbReference>
<sequence>MITTITKRDGRTVPFTYEKIANAIFKAAQAVGGSNYEESLTLAYRVCDYVENVLKTTNPTVEQVQDAVEKILIETGHSQTAKQYILYRAERTRARDMNTKLMKVYEDLTFKSACEVDIKRENANIDGDTAMGTMLRYGSEGAKRFYELYVLDPVHAQAHAVGDIHIHDMDFYTLTTTCCQIDILKLFRDGFCTGHGYLREPQDIRSYAALACIAIQSNQNDQHGGQSIPNFDFGMAPGVSKTYKKLYRANLAKALMLLCDVEHAEEEAKRILSAVEEKTGLVPVLANDNGYQDAEAPYVLALAQDEVLADRVQKFAASQAYEETDKATFQAMEALVHNLNTMHSRAGAQIPFSSLNYGTDVSPEGRMAMKNLLLATEKGLGNGETPIFPIHIFKVKEGINYNPEDPNYDLFKLSMRVSAKRLFPNFSFLDAPFNKQYYKPGDYNSEVAYMGCRTRVMANAYDPSREVTCGRGNLSFTSINLPRLGIEAHGDIDRFFEMLEQKLQIVSDQLLHRLRIQSQKRVRNFPFLMGQGIWLDSDKLGIDDTVSEVLKHGTLTVGFIGLAETLVALTGEHHGQSERAQELGLKIIGFMRDFMDKKAEETHLNFSVIATPAEGLSGRFVRIDRKRYGEIPGVTDRDYYTNSFHIPVYFPISAFEKLKKEAPYHALTNGGHISYVELDGDPLNNLEAFEQVVRYMKEIGIGYGSVNHPVDRDPVCGYTGVINDVCPRCGRREGEGVSVEKLRELRRQYPNMPHFCGCE</sequence>
<evidence type="ECO:0000256" key="2">
    <source>
        <dbReference type="ARBA" id="ARBA00022840"/>
    </source>
</evidence>
<dbReference type="AlphaFoldDB" id="A0A939BEF9"/>
<evidence type="ECO:0000313" key="5">
    <source>
        <dbReference type="EMBL" id="MBM6920563.1"/>
    </source>
</evidence>
<dbReference type="RefSeq" id="WP_204445564.1">
    <property type="nucleotide sequence ID" value="NZ_JACJKY010000006.1"/>
</dbReference>
<keyword evidence="1 3" id="KW-0547">Nucleotide-binding</keyword>
<dbReference type="EMBL" id="JACJKY010000006">
    <property type="protein sequence ID" value="MBM6920563.1"/>
    <property type="molecule type" value="Genomic_DNA"/>
</dbReference>
<dbReference type="Pfam" id="PF13597">
    <property type="entry name" value="NRDD"/>
    <property type="match status" value="1"/>
</dbReference>
<proteinExistence type="predicted"/>
<dbReference type="InterPro" id="IPR005144">
    <property type="entry name" value="ATP-cone_dom"/>
</dbReference>
<dbReference type="SUPFAM" id="SSF51998">
    <property type="entry name" value="PFL-like glycyl radical enzymes"/>
    <property type="match status" value="1"/>
</dbReference>
<organism evidence="5 6">
    <name type="scientific">Merdimmobilis hominis</name>
    <dbReference type="NCBI Taxonomy" id="2897707"/>
    <lineage>
        <taxon>Bacteria</taxon>
        <taxon>Bacillati</taxon>
        <taxon>Bacillota</taxon>
        <taxon>Clostridia</taxon>
        <taxon>Eubacteriales</taxon>
        <taxon>Oscillospiraceae</taxon>
        <taxon>Merdimmobilis</taxon>
    </lineage>
</organism>
<name>A0A939BEF9_9FIRM</name>
<dbReference type="Proteomes" id="UP000774750">
    <property type="component" value="Unassembled WGS sequence"/>
</dbReference>
<evidence type="ECO:0000259" key="4">
    <source>
        <dbReference type="PROSITE" id="PS51161"/>
    </source>
</evidence>
<dbReference type="GO" id="GO:0006260">
    <property type="term" value="P:DNA replication"/>
    <property type="evidence" value="ECO:0007669"/>
    <property type="project" value="InterPro"/>
</dbReference>
<evidence type="ECO:0000313" key="6">
    <source>
        <dbReference type="Proteomes" id="UP000774750"/>
    </source>
</evidence>
<dbReference type="Gene3D" id="3.20.70.20">
    <property type="match status" value="1"/>
</dbReference>
<dbReference type="GO" id="GO:0031250">
    <property type="term" value="C:anaerobic ribonucleoside-triphosphate reductase complex"/>
    <property type="evidence" value="ECO:0007669"/>
    <property type="project" value="TreeGrafter"/>
</dbReference>
<evidence type="ECO:0000256" key="1">
    <source>
        <dbReference type="ARBA" id="ARBA00022741"/>
    </source>
</evidence>
<dbReference type="PANTHER" id="PTHR21075">
    <property type="entry name" value="ANAEROBIC RIBONUCLEOSIDE-TRIPHOSPHATE REDUCTASE"/>
    <property type="match status" value="1"/>
</dbReference>
<dbReference type="GO" id="GO:0005524">
    <property type="term" value="F:ATP binding"/>
    <property type="evidence" value="ECO:0007669"/>
    <property type="project" value="UniProtKB-UniRule"/>
</dbReference>
<comment type="caution">
    <text evidence="5">The sequence shown here is derived from an EMBL/GenBank/DDBJ whole genome shotgun (WGS) entry which is preliminary data.</text>
</comment>
<keyword evidence="6" id="KW-1185">Reference proteome</keyword>
<dbReference type="NCBIfam" id="NF005497">
    <property type="entry name" value="PRK07111.1"/>
    <property type="match status" value="1"/>
</dbReference>
<dbReference type="PANTHER" id="PTHR21075:SF0">
    <property type="entry name" value="ANAEROBIC RIBONUCLEOSIDE-TRIPHOSPHATE REDUCTASE"/>
    <property type="match status" value="1"/>
</dbReference>
<dbReference type="GO" id="GO:0009265">
    <property type="term" value="P:2'-deoxyribonucleotide biosynthetic process"/>
    <property type="evidence" value="ECO:0007669"/>
    <property type="project" value="TreeGrafter"/>
</dbReference>
<reference evidence="5" key="2">
    <citation type="journal article" date="2021" name="Sci. Rep.">
        <title>The distribution of antibiotic resistance genes in chicken gut microbiota commensals.</title>
        <authorList>
            <person name="Juricova H."/>
            <person name="Matiasovicova J."/>
            <person name="Kubasova T."/>
            <person name="Cejkova D."/>
            <person name="Rychlik I."/>
        </authorList>
    </citation>
    <scope>NUCLEOTIDE SEQUENCE</scope>
    <source>
        <strain evidence="5">An559</strain>
    </source>
</reference>
<dbReference type="NCBIfam" id="TIGR02487">
    <property type="entry name" value="NrdD"/>
    <property type="match status" value="1"/>
</dbReference>
<accession>A0A939BEF9</accession>
<keyword evidence="5" id="KW-0560">Oxidoreductase</keyword>
<dbReference type="Pfam" id="PF03477">
    <property type="entry name" value="ATP-cone"/>
    <property type="match status" value="1"/>
</dbReference>
<keyword evidence="2 3" id="KW-0067">ATP-binding</keyword>
<feature type="domain" description="ATP-cone" evidence="4">
    <location>
        <begin position="3"/>
        <end position="95"/>
    </location>
</feature>
<dbReference type="GO" id="GO:0008998">
    <property type="term" value="F:ribonucleoside-triphosphate reductase (thioredoxin) activity"/>
    <property type="evidence" value="ECO:0007669"/>
    <property type="project" value="UniProtKB-EC"/>
</dbReference>
<dbReference type="GO" id="GO:0004748">
    <property type="term" value="F:ribonucleoside-diphosphate reductase activity, thioredoxin disulfide as acceptor"/>
    <property type="evidence" value="ECO:0007669"/>
    <property type="project" value="TreeGrafter"/>
</dbReference>
<dbReference type="EC" id="1.17.4.2" evidence="5"/>
<gene>
    <name evidence="5" type="ORF">H6A12_05255</name>
</gene>
<dbReference type="InterPro" id="IPR012833">
    <property type="entry name" value="NrdD"/>
</dbReference>
<protein>
    <submittedName>
        <fullName evidence="5">Anaerobic ribonucleoside triphosphate reductase</fullName>
        <ecNumber evidence="5">1.17.4.2</ecNumber>
    </submittedName>
</protein>
<evidence type="ECO:0000256" key="3">
    <source>
        <dbReference type="PROSITE-ProRule" id="PRU00492"/>
    </source>
</evidence>
<reference evidence="5" key="1">
    <citation type="submission" date="2020-08" db="EMBL/GenBank/DDBJ databases">
        <authorList>
            <person name="Cejkova D."/>
            <person name="Kubasova T."/>
            <person name="Jahodarova E."/>
            <person name="Rychlik I."/>
        </authorList>
    </citation>
    <scope>NUCLEOTIDE SEQUENCE</scope>
    <source>
        <strain evidence="5">An559</strain>
    </source>
</reference>